<organism evidence="1 2">
    <name type="scientific">Brassica carinata</name>
    <name type="common">Ethiopian mustard</name>
    <name type="synonym">Abyssinian cabbage</name>
    <dbReference type="NCBI Taxonomy" id="52824"/>
    <lineage>
        <taxon>Eukaryota</taxon>
        <taxon>Viridiplantae</taxon>
        <taxon>Streptophyta</taxon>
        <taxon>Embryophyta</taxon>
        <taxon>Tracheophyta</taxon>
        <taxon>Spermatophyta</taxon>
        <taxon>Magnoliopsida</taxon>
        <taxon>eudicotyledons</taxon>
        <taxon>Gunneridae</taxon>
        <taxon>Pentapetalae</taxon>
        <taxon>rosids</taxon>
        <taxon>malvids</taxon>
        <taxon>Brassicales</taxon>
        <taxon>Brassicaceae</taxon>
        <taxon>Brassiceae</taxon>
        <taxon>Brassica</taxon>
    </lineage>
</organism>
<name>A0A8X8ARZ1_BRACI</name>
<gene>
    <name evidence="1" type="ORF">Bca52824_022921</name>
</gene>
<comment type="caution">
    <text evidence="1">The sequence shown here is derived from an EMBL/GenBank/DDBJ whole genome shotgun (WGS) entry which is preliminary data.</text>
</comment>
<sequence>MGLGPSDGYHGEFWLDGSAGCEDDGARGCFHRFGLVFRREGGLKVVSVLDRRFFVENHPPANLEDVGTSGSELEAVRAKLEAMEFERVAALKDVAAMEEKGKRMFDFRGKVIRRASHAVRCALSKEYNGIVN</sequence>
<accession>A0A8X8ARZ1</accession>
<dbReference type="Proteomes" id="UP000886595">
    <property type="component" value="Unassembled WGS sequence"/>
</dbReference>
<dbReference type="EMBL" id="JAAMPC010000005">
    <property type="protein sequence ID" value="KAG2311364.1"/>
    <property type="molecule type" value="Genomic_DNA"/>
</dbReference>
<evidence type="ECO:0000313" key="2">
    <source>
        <dbReference type="Proteomes" id="UP000886595"/>
    </source>
</evidence>
<dbReference type="AlphaFoldDB" id="A0A8X8ARZ1"/>
<keyword evidence="2" id="KW-1185">Reference proteome</keyword>
<evidence type="ECO:0000313" key="1">
    <source>
        <dbReference type="EMBL" id="KAG2311364.1"/>
    </source>
</evidence>
<proteinExistence type="predicted"/>
<reference evidence="1 2" key="1">
    <citation type="submission" date="2020-02" db="EMBL/GenBank/DDBJ databases">
        <authorList>
            <person name="Ma Q."/>
            <person name="Huang Y."/>
            <person name="Song X."/>
            <person name="Pei D."/>
        </authorList>
    </citation>
    <scope>NUCLEOTIDE SEQUENCE [LARGE SCALE GENOMIC DNA]</scope>
    <source>
        <strain evidence="1">Sxm20200214</strain>
        <tissue evidence="1">Leaf</tissue>
    </source>
</reference>
<protein>
    <submittedName>
        <fullName evidence="1">Uncharacterized protein</fullName>
    </submittedName>
</protein>